<protein>
    <submittedName>
        <fullName evidence="2">Uncharacterized protein</fullName>
    </submittedName>
</protein>
<keyword evidence="3" id="KW-1185">Reference proteome</keyword>
<proteinExistence type="predicted"/>
<evidence type="ECO:0000256" key="1">
    <source>
        <dbReference type="SAM" id="SignalP"/>
    </source>
</evidence>
<comment type="caution">
    <text evidence="2">The sequence shown here is derived from an EMBL/GenBank/DDBJ whole genome shotgun (WGS) entry which is preliminary data.</text>
</comment>
<sequence>MLAVAGHVRGRLLTLLCAALALGLAIGAERERSLVAAALAWLRSACTELGATLSDPMLPAGEQYVNHDAWVPDA</sequence>
<evidence type="ECO:0000313" key="3">
    <source>
        <dbReference type="Proteomes" id="UP000751190"/>
    </source>
</evidence>
<feature type="signal peptide" evidence="1">
    <location>
        <begin position="1"/>
        <end position="27"/>
    </location>
</feature>
<accession>A0A8J5XN22</accession>
<name>A0A8J5XN22_DIALT</name>
<evidence type="ECO:0000313" key="2">
    <source>
        <dbReference type="EMBL" id="KAG8462160.1"/>
    </source>
</evidence>
<reference evidence="2" key="1">
    <citation type="submission" date="2021-05" db="EMBL/GenBank/DDBJ databases">
        <title>The genome of the haptophyte Pavlova lutheri (Diacronema luteri, Pavlovales) - a model for lipid biosynthesis in eukaryotic algae.</title>
        <authorList>
            <person name="Hulatt C.J."/>
            <person name="Posewitz M.C."/>
        </authorList>
    </citation>
    <scope>NUCLEOTIDE SEQUENCE</scope>
    <source>
        <strain evidence="2">NIVA-4/92</strain>
    </source>
</reference>
<keyword evidence="1" id="KW-0732">Signal</keyword>
<dbReference type="AlphaFoldDB" id="A0A8J5XN22"/>
<dbReference type="EMBL" id="JAGTXO010000022">
    <property type="protein sequence ID" value="KAG8462160.1"/>
    <property type="molecule type" value="Genomic_DNA"/>
</dbReference>
<feature type="chain" id="PRO_5035245279" evidence="1">
    <location>
        <begin position="28"/>
        <end position="74"/>
    </location>
</feature>
<gene>
    <name evidence="2" type="ORF">KFE25_011610</name>
</gene>
<organism evidence="2 3">
    <name type="scientific">Diacronema lutheri</name>
    <name type="common">Unicellular marine alga</name>
    <name type="synonym">Monochrysis lutheri</name>
    <dbReference type="NCBI Taxonomy" id="2081491"/>
    <lineage>
        <taxon>Eukaryota</taxon>
        <taxon>Haptista</taxon>
        <taxon>Haptophyta</taxon>
        <taxon>Pavlovophyceae</taxon>
        <taxon>Pavlovales</taxon>
        <taxon>Pavlovaceae</taxon>
        <taxon>Diacronema</taxon>
    </lineage>
</organism>
<dbReference type="Proteomes" id="UP000751190">
    <property type="component" value="Unassembled WGS sequence"/>
</dbReference>